<name>A0ABY8FDC9_9HYPH</name>
<keyword evidence="1" id="KW-0614">Plasmid</keyword>
<accession>A0ABY8FDC9</accession>
<organism evidence="1 2">
    <name type="scientific">Roseibium porphyridii</name>
    <dbReference type="NCBI Taxonomy" id="2866279"/>
    <lineage>
        <taxon>Bacteria</taxon>
        <taxon>Pseudomonadati</taxon>
        <taxon>Pseudomonadota</taxon>
        <taxon>Alphaproteobacteria</taxon>
        <taxon>Hyphomicrobiales</taxon>
        <taxon>Stappiaceae</taxon>
        <taxon>Roseibium</taxon>
    </lineage>
</organism>
<sequence>MATEEPLSNSIIENLEAELGYPKGSLRNKGFKPFFGKQLTDIPQEDIATVLNTLRPYLQKSMEIAQERKYRRLQQRYVSERARRTPAVPTKREVEHAMLLARRDLLSGDQSISEKTREFIEDHCPCL</sequence>
<geneLocation type="plasmid" evidence="1 2">
    <name>unnamed2</name>
</geneLocation>
<dbReference type="EMBL" id="CP120865">
    <property type="protein sequence ID" value="WFE92649.1"/>
    <property type="molecule type" value="Genomic_DNA"/>
</dbReference>
<protein>
    <submittedName>
        <fullName evidence="1">Uncharacterized protein</fullName>
    </submittedName>
</protein>
<evidence type="ECO:0000313" key="2">
    <source>
        <dbReference type="Proteomes" id="UP001209803"/>
    </source>
</evidence>
<dbReference type="RefSeq" id="WP_265684725.1">
    <property type="nucleotide sequence ID" value="NZ_CP120865.1"/>
</dbReference>
<evidence type="ECO:0000313" key="1">
    <source>
        <dbReference type="EMBL" id="WFE92649.1"/>
    </source>
</evidence>
<proteinExistence type="predicted"/>
<reference evidence="1 2" key="1">
    <citation type="submission" date="2023-03" db="EMBL/GenBank/DDBJ databases">
        <title>Roseibium porphyridii sp. nov. and Roseibium rhodosorbium sp. nov. isolated from marine algae, Porphyridium cruentum and Rhodosorus marinus, respectively.</title>
        <authorList>
            <person name="Lee M.W."/>
            <person name="Choi B.J."/>
            <person name="Lee J.K."/>
            <person name="Choi D.G."/>
            <person name="Baek J.H."/>
            <person name="Bayburt H."/>
            <person name="Kim J.M."/>
            <person name="Han D.M."/>
            <person name="Kim K.H."/>
            <person name="Jeon C.O."/>
        </authorList>
    </citation>
    <scope>NUCLEOTIDE SEQUENCE [LARGE SCALE GENOMIC DNA]</scope>
    <source>
        <strain evidence="1 2">KMA01</strain>
        <plasmid evidence="1 2">unnamed2</plasmid>
    </source>
</reference>
<gene>
    <name evidence="1" type="ORF">K1718_27370</name>
</gene>
<keyword evidence="2" id="KW-1185">Reference proteome</keyword>
<dbReference type="Proteomes" id="UP001209803">
    <property type="component" value="Plasmid unnamed2"/>
</dbReference>